<dbReference type="RefSeq" id="XP_031015817.1">
    <property type="nucleotide sequence ID" value="XM_031160170.1"/>
</dbReference>
<dbReference type="Proteomes" id="UP000253153">
    <property type="component" value="Unassembled WGS sequence"/>
</dbReference>
<gene>
    <name evidence="1" type="ORF">FIESC28_06025</name>
</gene>
<dbReference type="Gene3D" id="3.20.20.60">
    <property type="entry name" value="Phosphoenolpyruvate-binding domains"/>
    <property type="match status" value="1"/>
</dbReference>
<dbReference type="InterPro" id="IPR040442">
    <property type="entry name" value="Pyrv_kinase-like_dom_sf"/>
</dbReference>
<dbReference type="InterPro" id="IPR039556">
    <property type="entry name" value="ICL/PEPM"/>
</dbReference>
<name>A0A366RQ98_9HYPO</name>
<protein>
    <recommendedName>
        <fullName evidence="3">Carboxyphosphonoenolpyruvate phosphonomutase-like protein</fullName>
    </recommendedName>
</protein>
<reference evidence="1 2" key="1">
    <citation type="submission" date="2018-06" db="EMBL/GenBank/DDBJ databases">
        <title>Fusarium incarnatum-equiseti species complex species 28.</title>
        <authorList>
            <person name="Gardiner D.M."/>
        </authorList>
    </citation>
    <scope>NUCLEOTIDE SEQUENCE [LARGE SCALE GENOMIC DNA]</scope>
    <source>
        <strain evidence="1 2">FIESC_28</strain>
    </source>
</reference>
<dbReference type="PANTHER" id="PTHR42905:SF16">
    <property type="entry name" value="CARBOXYPHOSPHONOENOLPYRUVATE PHOSPHONOMUTASE-LIKE PROTEIN (AFU_ORTHOLOGUE AFUA_5G07230)"/>
    <property type="match status" value="1"/>
</dbReference>
<dbReference type="EMBL" id="QKXC01000124">
    <property type="protein sequence ID" value="RBR18570.1"/>
    <property type="molecule type" value="Genomic_DNA"/>
</dbReference>
<dbReference type="Pfam" id="PF13714">
    <property type="entry name" value="PEP_mutase"/>
    <property type="match status" value="1"/>
</dbReference>
<organism evidence="1 2">
    <name type="scientific">Fusarium coffeatum</name>
    <dbReference type="NCBI Taxonomy" id="231269"/>
    <lineage>
        <taxon>Eukaryota</taxon>
        <taxon>Fungi</taxon>
        <taxon>Dikarya</taxon>
        <taxon>Ascomycota</taxon>
        <taxon>Pezizomycotina</taxon>
        <taxon>Sordariomycetes</taxon>
        <taxon>Hypocreomycetidae</taxon>
        <taxon>Hypocreales</taxon>
        <taxon>Nectriaceae</taxon>
        <taxon>Fusarium</taxon>
        <taxon>Fusarium incarnatum-equiseti species complex</taxon>
    </lineage>
</organism>
<dbReference type="InterPro" id="IPR015813">
    <property type="entry name" value="Pyrv/PenolPyrv_kinase-like_dom"/>
</dbReference>
<dbReference type="PANTHER" id="PTHR42905">
    <property type="entry name" value="PHOSPHOENOLPYRUVATE CARBOXYLASE"/>
    <property type="match status" value="1"/>
</dbReference>
<evidence type="ECO:0000313" key="2">
    <source>
        <dbReference type="Proteomes" id="UP000253153"/>
    </source>
</evidence>
<keyword evidence="2" id="KW-1185">Reference proteome</keyword>
<sequence length="276" mass="29432">MRRGIFTMTNNLAQQLKALHKPSSPIIFPNVWDVASFNTVTSLNTATSKPVKALATASWAVAATYGVKDEELTLEQNLEAIAKIGPLAKAAGIPLSADLQDGYGSQLVSVIQRAVAAGVVGANIEDVHPENNTFYPITEQVQRLKRILSTAAEAGCPDFVINARCDMFHIDTGLSEAQVMEEAITRGKAYLDAGATTVFYWGGSGRGLRDAWVETLVKELDGKVAVKLAHKTQDALSTKDLANIGVARISVGPSLFLLAQDAAKQAAERILAGENL</sequence>
<dbReference type="CDD" id="cd00377">
    <property type="entry name" value="ICL_PEPM"/>
    <property type="match status" value="1"/>
</dbReference>
<proteinExistence type="predicted"/>
<evidence type="ECO:0008006" key="3">
    <source>
        <dbReference type="Google" id="ProtNLM"/>
    </source>
</evidence>
<dbReference type="GeneID" id="41995466"/>
<evidence type="ECO:0000313" key="1">
    <source>
        <dbReference type="EMBL" id="RBR18570.1"/>
    </source>
</evidence>
<dbReference type="AlphaFoldDB" id="A0A366RQ98"/>
<dbReference type="OrthoDB" id="429143at2759"/>
<comment type="caution">
    <text evidence="1">The sequence shown here is derived from an EMBL/GenBank/DDBJ whole genome shotgun (WGS) entry which is preliminary data.</text>
</comment>
<accession>A0A366RQ98</accession>
<dbReference type="SUPFAM" id="SSF51621">
    <property type="entry name" value="Phosphoenolpyruvate/pyruvate domain"/>
    <property type="match status" value="1"/>
</dbReference>
<dbReference type="GO" id="GO:0003824">
    <property type="term" value="F:catalytic activity"/>
    <property type="evidence" value="ECO:0007669"/>
    <property type="project" value="InterPro"/>
</dbReference>